<comment type="similarity">
    <text evidence="2 7">Belongs to the peptidase M14 family.</text>
</comment>
<keyword evidence="3" id="KW-0645">Protease</keyword>
<dbReference type="SUPFAM" id="SSF52025">
    <property type="entry name" value="PA domain"/>
    <property type="match status" value="1"/>
</dbReference>
<dbReference type="Pfam" id="PF00246">
    <property type="entry name" value="Peptidase_M14"/>
    <property type="match status" value="1"/>
</dbReference>
<dbReference type="PANTHER" id="PTHR11705">
    <property type="entry name" value="PROTEASE FAMILY M14 CARBOXYPEPTIDASE A,B"/>
    <property type="match status" value="1"/>
</dbReference>
<keyword evidence="4" id="KW-0378">Hydrolase</keyword>
<proteinExistence type="inferred from homology"/>
<dbReference type="AlphaFoldDB" id="A0A6N9YIS9"/>
<name>A0A6N9YIS9_9ACTN</name>
<evidence type="ECO:0000259" key="8">
    <source>
        <dbReference type="PROSITE" id="PS52035"/>
    </source>
</evidence>
<dbReference type="GO" id="GO:0005615">
    <property type="term" value="C:extracellular space"/>
    <property type="evidence" value="ECO:0007669"/>
    <property type="project" value="TreeGrafter"/>
</dbReference>
<evidence type="ECO:0000256" key="1">
    <source>
        <dbReference type="ARBA" id="ARBA00001947"/>
    </source>
</evidence>
<evidence type="ECO:0000256" key="6">
    <source>
        <dbReference type="ARBA" id="ARBA00023049"/>
    </source>
</evidence>
<dbReference type="PROSITE" id="PS52035">
    <property type="entry name" value="PEPTIDASE_M14"/>
    <property type="match status" value="1"/>
</dbReference>
<dbReference type="EMBL" id="JAAGOB010000003">
    <property type="protein sequence ID" value="NED94916.1"/>
    <property type="molecule type" value="Genomic_DNA"/>
</dbReference>
<keyword evidence="6" id="KW-0482">Metalloprotease</keyword>
<dbReference type="Gene3D" id="3.40.630.10">
    <property type="entry name" value="Zn peptidases"/>
    <property type="match status" value="1"/>
</dbReference>
<evidence type="ECO:0000313" key="10">
    <source>
        <dbReference type="Proteomes" id="UP000469185"/>
    </source>
</evidence>
<comment type="caution">
    <text evidence="9">The sequence shown here is derived from an EMBL/GenBank/DDBJ whole genome shotgun (WGS) entry which is preliminary data.</text>
</comment>
<dbReference type="SMART" id="SM00631">
    <property type="entry name" value="Zn_pept"/>
    <property type="match status" value="1"/>
</dbReference>
<accession>A0A6N9YIS9</accession>
<dbReference type="Proteomes" id="UP000469185">
    <property type="component" value="Unassembled WGS sequence"/>
</dbReference>
<dbReference type="SUPFAM" id="SSF53187">
    <property type="entry name" value="Zn-dependent exopeptidases"/>
    <property type="match status" value="1"/>
</dbReference>
<evidence type="ECO:0000256" key="3">
    <source>
        <dbReference type="ARBA" id="ARBA00022670"/>
    </source>
</evidence>
<dbReference type="Pfam" id="PF13290">
    <property type="entry name" value="CHB_HEX_C_1"/>
    <property type="match status" value="1"/>
</dbReference>
<dbReference type="GO" id="GO:0006508">
    <property type="term" value="P:proteolysis"/>
    <property type="evidence" value="ECO:0007669"/>
    <property type="project" value="UniProtKB-KW"/>
</dbReference>
<comment type="caution">
    <text evidence="7">Lacks conserved residue(s) required for the propagation of feature annotation.</text>
</comment>
<dbReference type="InterPro" id="IPR046450">
    <property type="entry name" value="PA_dom_sf"/>
</dbReference>
<dbReference type="InterPro" id="IPR000834">
    <property type="entry name" value="Peptidase_M14"/>
</dbReference>
<evidence type="ECO:0000256" key="7">
    <source>
        <dbReference type="PROSITE-ProRule" id="PRU01379"/>
    </source>
</evidence>
<dbReference type="Pfam" id="PF02225">
    <property type="entry name" value="PA"/>
    <property type="match status" value="1"/>
</dbReference>
<feature type="domain" description="Peptidase M14" evidence="8">
    <location>
        <begin position="529"/>
        <end position="865"/>
    </location>
</feature>
<dbReference type="GO" id="GO:0008270">
    <property type="term" value="F:zinc ion binding"/>
    <property type="evidence" value="ECO:0007669"/>
    <property type="project" value="InterPro"/>
</dbReference>
<protein>
    <recommendedName>
        <fullName evidence="8">Peptidase M14 domain-containing protein</fullName>
    </recommendedName>
</protein>
<dbReference type="GO" id="GO:0004181">
    <property type="term" value="F:metallocarboxypeptidase activity"/>
    <property type="evidence" value="ECO:0007669"/>
    <property type="project" value="InterPro"/>
</dbReference>
<dbReference type="Gene3D" id="3.50.30.30">
    <property type="match status" value="1"/>
</dbReference>
<keyword evidence="10" id="KW-1185">Reference proteome</keyword>
<dbReference type="RefSeq" id="WP_163817221.1">
    <property type="nucleotide sequence ID" value="NZ_JAAGOB010000003.1"/>
</dbReference>
<gene>
    <name evidence="9" type="ORF">G1H11_06280</name>
</gene>
<evidence type="ECO:0000313" key="9">
    <source>
        <dbReference type="EMBL" id="NED94916.1"/>
    </source>
</evidence>
<reference evidence="9 10" key="1">
    <citation type="submission" date="2020-02" db="EMBL/GenBank/DDBJ databases">
        <authorList>
            <person name="Li X.-J."/>
            <person name="Feng X.-M."/>
        </authorList>
    </citation>
    <scope>NUCLEOTIDE SEQUENCE [LARGE SCALE GENOMIC DNA]</scope>
    <source>
        <strain evidence="9 10">CGMCC 4.7225</strain>
    </source>
</reference>
<comment type="cofactor">
    <cofactor evidence="1">
        <name>Zn(2+)</name>
        <dbReference type="ChEBI" id="CHEBI:29105"/>
    </cofactor>
</comment>
<keyword evidence="5" id="KW-0862">Zinc</keyword>
<evidence type="ECO:0000256" key="4">
    <source>
        <dbReference type="ARBA" id="ARBA00022801"/>
    </source>
</evidence>
<evidence type="ECO:0000256" key="2">
    <source>
        <dbReference type="ARBA" id="ARBA00005988"/>
    </source>
</evidence>
<evidence type="ECO:0000256" key="5">
    <source>
        <dbReference type="ARBA" id="ARBA00022833"/>
    </source>
</evidence>
<sequence length="971" mass="104787">MARLSTSRRSVGVASAVLFPAALLIVPLAVQGTATQPEIDSSTEFVQPDEFEHPEVVPITVRDRTMLDQLVATGVDITEMVDDTGEGLRVEAIVTPSEQDWLTSIGFDLGTPLLTEEDFTVLQEERADMVADIEVAETQAHAEGDELRIQRAAWFDNHGETFIEIETWSEAGSVSASVILTVTLDAGPGTEIGDGPTFTLSRHVDAGHYMFHRTNTPRQQSPVPSRMRVTSTLDGEVIGEAELGFTESLDGDMPNGPGAPKAWGDLATGFIDRYVDATEATAKIESLAEEFPELAEIVEMPHQTNGYRRKAQAIFDPPPPSLVIDAPSAASGDYTMAAASVGGVTSIAGVPGPVELVDDGTVNPAEGCFPLVGFTAGAIALVDRGSCPFFDKLRHAQAAGASAVVVVNNVPGDPTVISGNAPDITVPAGMISLEDGDTIKAGLPATGRVHRPDVNPHRVVVDSRAWGHEGGNDISVEMIDPQAPDQPLTVELSGDDIVVRLATGPDGELVSTAAEVVAALNAEAGDLVEAYTFRGDAGAGVVAPCTPAKCHGTPGTPQLSDFLSAPEHVSRDPFTVKAIRIGARRDGSNTGVLLYSQEHAREWVTPLVALETAERLLRNYGSNDTIRKLVDNLDIFIVPTINPDGAHYSIHDFTLQRRNMTNHCPDGGTVDPLARNAWGVDLNRNFRVGNVHQGFSGASTSCTSDVYAGPEPLSEPEAKNEIWLVEENPNIRFAMNTHTHGGYFMWSPGAYQLPTRDGLERPSYGVESYFYEASDVILNRIKEHRGTSVWPSRVGPISDVLYSAAGNSGDDHFYSNDIFSWSFEAGSPLWTGTGWSSVGFTPPYSEGYEEAMEFSHGWIGILEVAHMYSRDKIPPKSTLRPGAGTYDAPVEVTFDISEPADVYYTLDGSRPDLKSPRIEFMGPRQEQRPITISETTTVRWFAIDVAGNTQNYYEPDGRARNYRQAKIVIEQ</sequence>
<organism evidence="9 10">
    <name type="scientific">Phytoactinopolyspora alkaliphila</name>
    <dbReference type="NCBI Taxonomy" id="1783498"/>
    <lineage>
        <taxon>Bacteria</taxon>
        <taxon>Bacillati</taxon>
        <taxon>Actinomycetota</taxon>
        <taxon>Actinomycetes</taxon>
        <taxon>Jiangellales</taxon>
        <taxon>Jiangellaceae</taxon>
        <taxon>Phytoactinopolyspora</taxon>
    </lineage>
</organism>
<dbReference type="InterPro" id="IPR059177">
    <property type="entry name" value="GH29D-like_dom"/>
</dbReference>
<dbReference type="InterPro" id="IPR003137">
    <property type="entry name" value="PA_domain"/>
</dbReference>
<dbReference type="PANTHER" id="PTHR11705:SF143">
    <property type="entry name" value="SLL0236 PROTEIN"/>
    <property type="match status" value="1"/>
</dbReference>